<dbReference type="OrthoDB" id="9973291at2"/>
<protein>
    <recommendedName>
        <fullName evidence="3">Glycosyltransferase family 1 protein</fullName>
    </recommendedName>
</protein>
<gene>
    <name evidence="1" type="ORF">NCTC11155_02128</name>
</gene>
<dbReference type="GeneID" id="93068892"/>
<dbReference type="STRING" id="483216.BACEGG_00089"/>
<organism evidence="1 2">
    <name type="scientific">Bacteroides eggerthii</name>
    <dbReference type="NCBI Taxonomy" id="28111"/>
    <lineage>
        <taxon>Bacteria</taxon>
        <taxon>Pseudomonadati</taxon>
        <taxon>Bacteroidota</taxon>
        <taxon>Bacteroidia</taxon>
        <taxon>Bacteroidales</taxon>
        <taxon>Bacteroidaceae</taxon>
        <taxon>Bacteroides</taxon>
    </lineage>
</organism>
<evidence type="ECO:0000313" key="2">
    <source>
        <dbReference type="Proteomes" id="UP000254424"/>
    </source>
</evidence>
<dbReference type="Proteomes" id="UP000254424">
    <property type="component" value="Unassembled WGS sequence"/>
</dbReference>
<accession>A0A380Z8R4</accession>
<evidence type="ECO:0008006" key="3">
    <source>
        <dbReference type="Google" id="ProtNLM"/>
    </source>
</evidence>
<sequence length="401" mass="46421">MKNIPEVVLTNVSNRIDYYQWFLYGFMLMEKKGKIVLKYRTSMTQRMLMSNLFWPLAKLVYKLRFIVMKRLGKYDPKNKSLLRGYVKIRDERKSFCIDSADAPFLFSSKDLRERDIYFKIQCPEEFSKEGFYLGNVCIPWTDYDYVEGINKYSLRGERKKCPEVIVYKNKIKPLLLAVRSMGRGSSFKALDAAYKNLLAARNVPQSGKAMCYFGNAKGPEPSGCKKNPDFDWEADILSVYGERMNHPNEKRAKIATILEALGEGYDARIIERGFSDKGNKIQSSLVIPFEDFSKHVAKFQYNINISGYRMSIPGRFMDSFVCGTAIATDNLSVKWYRPFGDEVVEMGAMGYLPDAEVDYDAIKERIKSLPPIRKQAIIDKYEEYWAPEKCAEYIVEMACMR</sequence>
<reference evidence="1 2" key="1">
    <citation type="submission" date="2018-06" db="EMBL/GenBank/DDBJ databases">
        <authorList>
            <consortium name="Pathogen Informatics"/>
            <person name="Doyle S."/>
        </authorList>
    </citation>
    <scope>NUCLEOTIDE SEQUENCE [LARGE SCALE GENOMIC DNA]</scope>
    <source>
        <strain evidence="1 2">NCTC11155</strain>
    </source>
</reference>
<dbReference type="RefSeq" id="WP_004288354.1">
    <property type="nucleotide sequence ID" value="NZ_CABKNQ010000020.1"/>
</dbReference>
<dbReference type="EMBL" id="UFSX01000002">
    <property type="protein sequence ID" value="SUV42754.1"/>
    <property type="molecule type" value="Genomic_DNA"/>
</dbReference>
<dbReference type="AlphaFoldDB" id="A0A380Z8R4"/>
<evidence type="ECO:0000313" key="1">
    <source>
        <dbReference type="EMBL" id="SUV42754.1"/>
    </source>
</evidence>
<proteinExistence type="predicted"/>
<name>A0A380Z8R4_9BACE</name>